<keyword evidence="3" id="KW-1185">Reference proteome</keyword>
<sequence>MTIKWNRESLLIMLTLVAILIGLFYYGNQYFVSPVKEEAATLSTLVENQQAVLSEYTPDEGLYNEYESEYTTTKAYLPIDDATEKAMVTLEQLAGNEKVNISTVSQLSDHELVEGVPNGFVKNTYQADVTSDSAKSLRNLIERLMTEERVWNLTSFSYEKNGEATYSGTFTFELFYYDDLSE</sequence>
<dbReference type="Proteomes" id="UP000198564">
    <property type="component" value="Unassembled WGS sequence"/>
</dbReference>
<dbReference type="RefSeq" id="WP_091632618.1">
    <property type="nucleotide sequence ID" value="NZ_FNYW01000003.1"/>
</dbReference>
<evidence type="ECO:0000256" key="1">
    <source>
        <dbReference type="SAM" id="Phobius"/>
    </source>
</evidence>
<organism evidence="2 3">
    <name type="scientific">Alkalibacterium gilvum</name>
    <dbReference type="NCBI Taxonomy" id="1130080"/>
    <lineage>
        <taxon>Bacteria</taxon>
        <taxon>Bacillati</taxon>
        <taxon>Bacillota</taxon>
        <taxon>Bacilli</taxon>
        <taxon>Lactobacillales</taxon>
        <taxon>Carnobacteriaceae</taxon>
        <taxon>Alkalibacterium</taxon>
    </lineage>
</organism>
<dbReference type="OrthoDB" id="2164999at2"/>
<evidence type="ECO:0000313" key="3">
    <source>
        <dbReference type="Proteomes" id="UP000198564"/>
    </source>
</evidence>
<dbReference type="AlphaFoldDB" id="A0A1H6RI80"/>
<protein>
    <submittedName>
        <fullName evidence="2">Uncharacterized protein</fullName>
    </submittedName>
</protein>
<name>A0A1H6RI80_9LACT</name>
<feature type="transmembrane region" description="Helical" evidence="1">
    <location>
        <begin position="9"/>
        <end position="27"/>
    </location>
</feature>
<gene>
    <name evidence="2" type="ORF">SAMN04488113_10328</name>
</gene>
<dbReference type="EMBL" id="FNYW01000003">
    <property type="protein sequence ID" value="SEI55501.1"/>
    <property type="molecule type" value="Genomic_DNA"/>
</dbReference>
<dbReference type="STRING" id="1130080.SAMN04488113_10328"/>
<keyword evidence="1" id="KW-0812">Transmembrane</keyword>
<keyword evidence="1" id="KW-1133">Transmembrane helix</keyword>
<proteinExistence type="predicted"/>
<keyword evidence="1" id="KW-0472">Membrane</keyword>
<reference evidence="3" key="1">
    <citation type="submission" date="2016-10" db="EMBL/GenBank/DDBJ databases">
        <authorList>
            <person name="Varghese N."/>
            <person name="Submissions S."/>
        </authorList>
    </citation>
    <scope>NUCLEOTIDE SEQUENCE [LARGE SCALE GENOMIC DNA]</scope>
    <source>
        <strain evidence="3">DSM 25751</strain>
    </source>
</reference>
<evidence type="ECO:0000313" key="2">
    <source>
        <dbReference type="EMBL" id="SEI55501.1"/>
    </source>
</evidence>
<accession>A0A1H6RI80</accession>